<name>J3N199_ORYBR</name>
<reference evidence="2" key="1">
    <citation type="journal article" date="2013" name="Nat. Commun.">
        <title>Whole-genome sequencing of Oryza brachyantha reveals mechanisms underlying Oryza genome evolution.</title>
        <authorList>
            <person name="Chen J."/>
            <person name="Huang Q."/>
            <person name="Gao D."/>
            <person name="Wang J."/>
            <person name="Lang Y."/>
            <person name="Liu T."/>
            <person name="Li B."/>
            <person name="Bai Z."/>
            <person name="Luis Goicoechea J."/>
            <person name="Liang C."/>
            <person name="Chen C."/>
            <person name="Zhang W."/>
            <person name="Sun S."/>
            <person name="Liao Y."/>
            <person name="Zhang X."/>
            <person name="Yang L."/>
            <person name="Song C."/>
            <person name="Wang M."/>
            <person name="Shi J."/>
            <person name="Liu G."/>
            <person name="Liu J."/>
            <person name="Zhou H."/>
            <person name="Zhou W."/>
            <person name="Yu Q."/>
            <person name="An N."/>
            <person name="Chen Y."/>
            <person name="Cai Q."/>
            <person name="Wang B."/>
            <person name="Liu B."/>
            <person name="Min J."/>
            <person name="Huang Y."/>
            <person name="Wu H."/>
            <person name="Li Z."/>
            <person name="Zhang Y."/>
            <person name="Yin Y."/>
            <person name="Song W."/>
            <person name="Jiang J."/>
            <person name="Jackson S.A."/>
            <person name="Wing R.A."/>
            <person name="Wang J."/>
            <person name="Chen M."/>
        </authorList>
    </citation>
    <scope>NUCLEOTIDE SEQUENCE [LARGE SCALE GENOMIC DNA]</scope>
    <source>
        <strain evidence="2">cv. IRGC 101232</strain>
    </source>
</reference>
<evidence type="ECO:0000313" key="3">
    <source>
        <dbReference type="Proteomes" id="UP000006038"/>
    </source>
</evidence>
<dbReference type="HOGENOM" id="CLU_2761813_0_0_1"/>
<organism evidence="2">
    <name type="scientific">Oryza brachyantha</name>
    <name type="common">malo sina</name>
    <dbReference type="NCBI Taxonomy" id="4533"/>
    <lineage>
        <taxon>Eukaryota</taxon>
        <taxon>Viridiplantae</taxon>
        <taxon>Streptophyta</taxon>
        <taxon>Embryophyta</taxon>
        <taxon>Tracheophyta</taxon>
        <taxon>Spermatophyta</taxon>
        <taxon>Magnoliopsida</taxon>
        <taxon>Liliopsida</taxon>
        <taxon>Poales</taxon>
        <taxon>Poaceae</taxon>
        <taxon>BOP clade</taxon>
        <taxon>Oryzoideae</taxon>
        <taxon>Oryzeae</taxon>
        <taxon>Oryzinae</taxon>
        <taxon>Oryza</taxon>
    </lineage>
</organism>
<dbReference type="Proteomes" id="UP000006038">
    <property type="component" value="Chromosome 10"/>
</dbReference>
<dbReference type="Gramene" id="OB10G12970.1">
    <property type="protein sequence ID" value="OB10G12970.1"/>
    <property type="gene ID" value="OB10G12970"/>
</dbReference>
<dbReference type="AlphaFoldDB" id="J3N199"/>
<sequence>MAVEEVGLCGTAGRGGGDVRPTGGRERSHRGGGHDSIWAVRPFRQLRSDRDLMPRESIADDGSGVNLEIR</sequence>
<feature type="region of interest" description="Disordered" evidence="1">
    <location>
        <begin position="1"/>
        <end position="36"/>
    </location>
</feature>
<evidence type="ECO:0000256" key="1">
    <source>
        <dbReference type="SAM" id="MobiDB-lite"/>
    </source>
</evidence>
<reference evidence="2" key="2">
    <citation type="submission" date="2013-04" db="UniProtKB">
        <authorList>
            <consortium name="EnsemblPlants"/>
        </authorList>
    </citation>
    <scope>IDENTIFICATION</scope>
</reference>
<dbReference type="EnsemblPlants" id="OB10G12970.1">
    <property type="protein sequence ID" value="OB10G12970.1"/>
    <property type="gene ID" value="OB10G12970"/>
</dbReference>
<evidence type="ECO:0000313" key="2">
    <source>
        <dbReference type="EnsemblPlants" id="OB10G12970.1"/>
    </source>
</evidence>
<proteinExistence type="predicted"/>
<protein>
    <submittedName>
        <fullName evidence="2">Uncharacterized protein</fullName>
    </submittedName>
</protein>
<keyword evidence="3" id="KW-1185">Reference proteome</keyword>
<accession>J3N199</accession>